<dbReference type="Proteomes" id="UP000824120">
    <property type="component" value="Chromosome 12"/>
</dbReference>
<organism evidence="1 2">
    <name type="scientific">Solanum commersonii</name>
    <name type="common">Commerson's wild potato</name>
    <name type="synonym">Commerson's nightshade</name>
    <dbReference type="NCBI Taxonomy" id="4109"/>
    <lineage>
        <taxon>Eukaryota</taxon>
        <taxon>Viridiplantae</taxon>
        <taxon>Streptophyta</taxon>
        <taxon>Embryophyta</taxon>
        <taxon>Tracheophyta</taxon>
        <taxon>Spermatophyta</taxon>
        <taxon>Magnoliopsida</taxon>
        <taxon>eudicotyledons</taxon>
        <taxon>Gunneridae</taxon>
        <taxon>Pentapetalae</taxon>
        <taxon>asterids</taxon>
        <taxon>lamiids</taxon>
        <taxon>Solanales</taxon>
        <taxon>Solanaceae</taxon>
        <taxon>Solanoideae</taxon>
        <taxon>Solaneae</taxon>
        <taxon>Solanum</taxon>
    </lineage>
</organism>
<proteinExistence type="predicted"/>
<reference evidence="1 2" key="1">
    <citation type="submission" date="2020-09" db="EMBL/GenBank/DDBJ databases">
        <title>De no assembly of potato wild relative species, Solanum commersonii.</title>
        <authorList>
            <person name="Cho K."/>
        </authorList>
    </citation>
    <scope>NUCLEOTIDE SEQUENCE [LARGE SCALE GENOMIC DNA]</scope>
    <source>
        <strain evidence="1">LZ3.2</strain>
        <tissue evidence="1">Leaf</tissue>
    </source>
</reference>
<sequence length="67" mass="7699">MLKLVRLRKWLSCLNKYCRVGVFGLANQKNSTFPMQVSALGKYEAYDPFIIAQNAKQVTMLLIRYVG</sequence>
<accession>A0A9J5W697</accession>
<comment type="caution">
    <text evidence="1">The sequence shown here is derived from an EMBL/GenBank/DDBJ whole genome shotgun (WGS) entry which is preliminary data.</text>
</comment>
<name>A0A9J5W697_SOLCO</name>
<dbReference type="AlphaFoldDB" id="A0A9J5W697"/>
<keyword evidence="2" id="KW-1185">Reference proteome</keyword>
<protein>
    <submittedName>
        <fullName evidence="1">Uncharacterized protein</fullName>
    </submittedName>
</protein>
<dbReference type="EMBL" id="JACXVP010000012">
    <property type="protein sequence ID" value="KAG5570879.1"/>
    <property type="molecule type" value="Genomic_DNA"/>
</dbReference>
<evidence type="ECO:0000313" key="1">
    <source>
        <dbReference type="EMBL" id="KAG5570879.1"/>
    </source>
</evidence>
<gene>
    <name evidence="1" type="ORF">H5410_060645</name>
</gene>
<evidence type="ECO:0000313" key="2">
    <source>
        <dbReference type="Proteomes" id="UP000824120"/>
    </source>
</evidence>